<feature type="site" description="Interaction with DNA substrate" evidence="7">
    <location>
        <position position="278"/>
    </location>
</feature>
<feature type="domain" description="Endonuclease/exonuclease/phosphatase" evidence="8">
    <location>
        <begin position="25"/>
        <end position="278"/>
    </location>
</feature>
<dbReference type="GO" id="GO:0046872">
    <property type="term" value="F:metal ion binding"/>
    <property type="evidence" value="ECO:0007669"/>
    <property type="project" value="UniProtKB-KW"/>
</dbReference>
<keyword evidence="4 6" id="KW-0460">Magnesium</keyword>
<sequence length="286" mass="31704">MESATVLAVPQTADSHILAPHTITSVNVNGVRAAARKGMLDWLEKTSADFICLQETRASDDQLRETLEPALGNGWFLVSAEPSAKGRNGVAVLSRTEPDAVRIGHGDDEFLDAGRYIEADFADLTVASLYLPSGEALTPKQEEKERFMASFAVHLASTAAAAEAADRHVVVSGDWNIAHTELDLKNWKTNKKSSGFLPEERAWMDLLFAEDSAWVDVFRTLHPGVDGPYSWWSYRGKAFDNDSGWRIDYQVATRGYAERAKVALVERAESYDLRWSDHAPVTVSYR</sequence>
<dbReference type="InterPro" id="IPR004808">
    <property type="entry name" value="AP_endonuc_1"/>
</dbReference>
<dbReference type="PANTHER" id="PTHR43250:SF2">
    <property type="entry name" value="EXODEOXYRIBONUCLEASE III"/>
    <property type="match status" value="1"/>
</dbReference>
<comment type="cofactor">
    <cofactor evidence="6">
        <name>Mg(2+)</name>
        <dbReference type="ChEBI" id="CHEBI:18420"/>
    </cofactor>
    <cofactor evidence="6">
        <name>Mn(2+)</name>
        <dbReference type="ChEBI" id="CHEBI:29035"/>
    </cofactor>
    <text evidence="6">Probably binds two magnesium or manganese ions per subunit.</text>
</comment>
<evidence type="ECO:0000259" key="8">
    <source>
        <dbReference type="Pfam" id="PF03372"/>
    </source>
</evidence>
<feature type="active site" evidence="5">
    <location>
        <position position="130"/>
    </location>
</feature>
<dbReference type="NCBIfam" id="TIGR00633">
    <property type="entry name" value="xth"/>
    <property type="match status" value="1"/>
</dbReference>
<keyword evidence="6" id="KW-0464">Manganese</keyword>
<evidence type="ECO:0000256" key="5">
    <source>
        <dbReference type="PIRSR" id="PIRSR604808-1"/>
    </source>
</evidence>
<dbReference type="CDD" id="cd10281">
    <property type="entry name" value="Nape_like_AP-endo"/>
    <property type="match status" value="1"/>
</dbReference>
<dbReference type="Gene3D" id="3.60.10.10">
    <property type="entry name" value="Endonuclease/exonuclease/phosphatase"/>
    <property type="match status" value="1"/>
</dbReference>
<name>A0A6G9CRI6_RHOER</name>
<feature type="active site" description="Proton acceptor" evidence="5">
    <location>
        <position position="278"/>
    </location>
</feature>
<dbReference type="InterPro" id="IPR005135">
    <property type="entry name" value="Endo/exonuclease/phosphatase"/>
</dbReference>
<dbReference type="InterPro" id="IPR036691">
    <property type="entry name" value="Endo/exonu/phosph_ase_sf"/>
</dbReference>
<evidence type="ECO:0000256" key="3">
    <source>
        <dbReference type="ARBA" id="ARBA00022801"/>
    </source>
</evidence>
<feature type="binding site" evidence="6">
    <location>
        <position position="278"/>
    </location>
    <ligand>
        <name>Mg(2+)</name>
        <dbReference type="ChEBI" id="CHEBI:18420"/>
        <label>1</label>
    </ligand>
</feature>
<dbReference type="NCBIfam" id="TIGR00195">
    <property type="entry name" value="exoDNase_III"/>
    <property type="match status" value="1"/>
</dbReference>
<feature type="binding site" evidence="6">
    <location>
        <position position="55"/>
    </location>
    <ligand>
        <name>Mg(2+)</name>
        <dbReference type="ChEBI" id="CHEBI:18420"/>
        <label>1</label>
    </ligand>
</feature>
<evidence type="ECO:0000256" key="6">
    <source>
        <dbReference type="PIRSR" id="PIRSR604808-2"/>
    </source>
</evidence>
<feature type="binding site" evidence="6">
    <location>
        <position position="174"/>
    </location>
    <ligand>
        <name>Mg(2+)</name>
        <dbReference type="ChEBI" id="CHEBI:18420"/>
        <label>1</label>
    </ligand>
</feature>
<protein>
    <submittedName>
        <fullName evidence="9">Exodeoxyribonuclease</fullName>
    </submittedName>
</protein>
<feature type="binding site" evidence="6">
    <location>
        <position position="27"/>
    </location>
    <ligand>
        <name>Mg(2+)</name>
        <dbReference type="ChEBI" id="CHEBI:18420"/>
        <label>1</label>
    </ligand>
</feature>
<reference evidence="9 10" key="1">
    <citation type="submission" date="2020-03" db="EMBL/GenBank/DDBJ databases">
        <title>Screen low temperature-resistant strains for efficient degradation of petroleum hydrocarbons under the low temperature.</title>
        <authorList>
            <person name="Wang Y."/>
            <person name="Chen J."/>
        </authorList>
    </citation>
    <scope>NUCLEOTIDE SEQUENCE [LARGE SCALE GENOMIC DNA]</scope>
    <source>
        <strain evidence="9 10">KB1</strain>
    </source>
</reference>
<evidence type="ECO:0000256" key="7">
    <source>
        <dbReference type="PIRSR" id="PIRSR604808-3"/>
    </source>
</evidence>
<dbReference type="PANTHER" id="PTHR43250">
    <property type="entry name" value="EXODEOXYRIBONUCLEASE III"/>
    <property type="match status" value="1"/>
</dbReference>
<dbReference type="InterPro" id="IPR037493">
    <property type="entry name" value="ExoIII-like"/>
</dbReference>
<dbReference type="Pfam" id="PF03372">
    <property type="entry name" value="Exo_endo_phos"/>
    <property type="match status" value="1"/>
</dbReference>
<dbReference type="Proteomes" id="UP000502345">
    <property type="component" value="Chromosome"/>
</dbReference>
<evidence type="ECO:0000256" key="2">
    <source>
        <dbReference type="ARBA" id="ARBA00022723"/>
    </source>
</evidence>
<dbReference type="SUPFAM" id="SSF56219">
    <property type="entry name" value="DNase I-like"/>
    <property type="match status" value="1"/>
</dbReference>
<dbReference type="GO" id="GO:0006281">
    <property type="term" value="P:DNA repair"/>
    <property type="evidence" value="ECO:0007669"/>
    <property type="project" value="InterPro"/>
</dbReference>
<keyword evidence="3" id="KW-0378">Hydrolase</keyword>
<dbReference type="GO" id="GO:0008311">
    <property type="term" value="F:double-stranded DNA 3'-5' DNA exonuclease activity"/>
    <property type="evidence" value="ECO:0007669"/>
    <property type="project" value="InterPro"/>
</dbReference>
<feature type="binding site" evidence="6">
    <location>
        <position position="277"/>
    </location>
    <ligand>
        <name>Mg(2+)</name>
        <dbReference type="ChEBI" id="CHEBI:18420"/>
        <label>1</label>
    </ligand>
</feature>
<keyword evidence="2 6" id="KW-0479">Metal-binding</keyword>
<dbReference type="EMBL" id="CP050124">
    <property type="protein sequence ID" value="QIP39420.1"/>
    <property type="molecule type" value="Genomic_DNA"/>
</dbReference>
<proteinExistence type="inferred from homology"/>
<comment type="similarity">
    <text evidence="1">Belongs to the DNA repair enzymes AP/ExoA family.</text>
</comment>
<dbReference type="AlphaFoldDB" id="A0A6G9CRI6"/>
<feature type="binding site" evidence="6">
    <location>
        <position position="176"/>
    </location>
    <ligand>
        <name>Mg(2+)</name>
        <dbReference type="ChEBI" id="CHEBI:18420"/>
        <label>1</label>
    </ligand>
</feature>
<accession>A0A6G9CRI6</accession>
<evidence type="ECO:0000256" key="4">
    <source>
        <dbReference type="ARBA" id="ARBA00022842"/>
    </source>
</evidence>
<gene>
    <name evidence="9" type="ORF">G9444_2176</name>
</gene>
<feature type="site" description="Transition state stabilizer" evidence="7">
    <location>
        <position position="176"/>
    </location>
</feature>
<dbReference type="PROSITE" id="PS51435">
    <property type="entry name" value="AP_NUCLEASE_F1_4"/>
    <property type="match status" value="1"/>
</dbReference>
<evidence type="ECO:0000313" key="9">
    <source>
        <dbReference type="EMBL" id="QIP39420.1"/>
    </source>
</evidence>
<evidence type="ECO:0000313" key="10">
    <source>
        <dbReference type="Proteomes" id="UP000502345"/>
    </source>
</evidence>
<organism evidence="9 10">
    <name type="scientific">Rhodococcus erythropolis</name>
    <name type="common">Arthrobacter picolinophilus</name>
    <dbReference type="NCBI Taxonomy" id="1833"/>
    <lineage>
        <taxon>Bacteria</taxon>
        <taxon>Bacillati</taxon>
        <taxon>Actinomycetota</taxon>
        <taxon>Actinomycetes</taxon>
        <taxon>Mycobacteriales</taxon>
        <taxon>Nocardiaceae</taxon>
        <taxon>Rhodococcus</taxon>
        <taxon>Rhodococcus erythropolis group</taxon>
    </lineage>
</organism>
<evidence type="ECO:0000256" key="1">
    <source>
        <dbReference type="ARBA" id="ARBA00007092"/>
    </source>
</evidence>
<feature type="active site" description="Proton donor/acceptor" evidence="5">
    <location>
        <position position="174"/>
    </location>
</feature>
<feature type="site" description="Important for catalytic activity" evidence="7">
    <location>
        <position position="248"/>
    </location>
</feature>